<accession>A0A937F6H7</accession>
<dbReference type="AlphaFoldDB" id="A0A937F6H7"/>
<organism evidence="3 4">
    <name type="scientific">Fulvivirga sediminis</name>
    <dbReference type="NCBI Taxonomy" id="2803949"/>
    <lineage>
        <taxon>Bacteria</taxon>
        <taxon>Pseudomonadati</taxon>
        <taxon>Bacteroidota</taxon>
        <taxon>Cytophagia</taxon>
        <taxon>Cytophagales</taxon>
        <taxon>Fulvivirgaceae</taxon>
        <taxon>Fulvivirga</taxon>
    </lineage>
</organism>
<name>A0A937F6H7_9BACT</name>
<keyword evidence="4" id="KW-1185">Reference proteome</keyword>
<dbReference type="PRINTS" id="PR01438">
    <property type="entry name" value="UNVRSLSTRESS"/>
</dbReference>
<evidence type="ECO:0000313" key="3">
    <source>
        <dbReference type="EMBL" id="MBL3655921.1"/>
    </source>
</evidence>
<evidence type="ECO:0000256" key="1">
    <source>
        <dbReference type="ARBA" id="ARBA00008791"/>
    </source>
</evidence>
<evidence type="ECO:0000259" key="2">
    <source>
        <dbReference type="Pfam" id="PF00582"/>
    </source>
</evidence>
<dbReference type="PANTHER" id="PTHR46268">
    <property type="entry name" value="STRESS RESPONSE PROTEIN NHAX"/>
    <property type="match status" value="1"/>
</dbReference>
<dbReference type="RefSeq" id="WP_202243594.1">
    <property type="nucleotide sequence ID" value="NZ_JAESIY010000003.1"/>
</dbReference>
<comment type="similarity">
    <text evidence="1">Belongs to the universal stress protein A family.</text>
</comment>
<dbReference type="SUPFAM" id="SSF52402">
    <property type="entry name" value="Adenine nucleotide alpha hydrolases-like"/>
    <property type="match status" value="2"/>
</dbReference>
<dbReference type="InterPro" id="IPR006016">
    <property type="entry name" value="UspA"/>
</dbReference>
<dbReference type="InterPro" id="IPR006015">
    <property type="entry name" value="Universal_stress_UspA"/>
</dbReference>
<protein>
    <submittedName>
        <fullName evidence="3">Universal stress protein</fullName>
    </submittedName>
</protein>
<proteinExistence type="inferred from homology"/>
<evidence type="ECO:0000313" key="4">
    <source>
        <dbReference type="Proteomes" id="UP000659388"/>
    </source>
</evidence>
<dbReference type="PANTHER" id="PTHR46268:SF6">
    <property type="entry name" value="UNIVERSAL STRESS PROTEIN UP12"/>
    <property type="match status" value="1"/>
</dbReference>
<comment type="caution">
    <text evidence="3">The sequence shown here is derived from an EMBL/GenBank/DDBJ whole genome shotgun (WGS) entry which is preliminary data.</text>
</comment>
<reference evidence="3" key="1">
    <citation type="submission" date="2021-01" db="EMBL/GenBank/DDBJ databases">
        <title>Fulvivirga kasyanovii gen. nov., sp nov., a novel member of the phylum Bacteroidetes isolated from seawater in a mussel farm.</title>
        <authorList>
            <person name="Zhao L.-H."/>
            <person name="Wang Z.-J."/>
        </authorList>
    </citation>
    <scope>NUCLEOTIDE SEQUENCE</scope>
    <source>
        <strain evidence="3">2943</strain>
    </source>
</reference>
<gene>
    <name evidence="3" type="ORF">JL102_07250</name>
</gene>
<sequence>MKSKFNTILVPVNFSDYAAHAMDLAIEIAQKRSSKILLLHVINVPDYRGVVEGVKVNFLDSVRYVTSQHLDGLVDKAKDHGIEASYTVVAGLPGAEIVKFAREKQVSLIVLGSKDYKHMDEMLGGSATERIVRYTDCPVITAKAPIHLASVKNVVFATDLKTTHTFITSELKSLIALTGANLHILKVNTRETWMPDVQIEKQLKAFNDIHGFENFTFKVCNSETIEDGIVHYYENIGAEAVAMSIHSLYHHNSRSSNYFITEKVLQSGPGLLWTCANESSRSWGS</sequence>
<dbReference type="EMBL" id="JAESIY010000003">
    <property type="protein sequence ID" value="MBL3655921.1"/>
    <property type="molecule type" value="Genomic_DNA"/>
</dbReference>
<dbReference type="CDD" id="cd00293">
    <property type="entry name" value="USP-like"/>
    <property type="match status" value="1"/>
</dbReference>
<dbReference type="Gene3D" id="3.40.50.12370">
    <property type="match status" value="1"/>
</dbReference>
<dbReference type="Proteomes" id="UP000659388">
    <property type="component" value="Unassembled WGS sequence"/>
</dbReference>
<feature type="domain" description="UspA" evidence="2">
    <location>
        <begin position="5"/>
        <end position="141"/>
    </location>
</feature>
<dbReference type="Pfam" id="PF00582">
    <property type="entry name" value="Usp"/>
    <property type="match status" value="1"/>
</dbReference>